<dbReference type="Pfam" id="PF11756">
    <property type="entry name" value="YgbA_NO"/>
    <property type="match status" value="1"/>
</dbReference>
<dbReference type="EMBL" id="FWPT01000003">
    <property type="protein sequence ID" value="SMA41756.1"/>
    <property type="molecule type" value="Genomic_DNA"/>
</dbReference>
<dbReference type="AlphaFoldDB" id="A0A1X7AH16"/>
<gene>
    <name evidence="1" type="ORF">EHSB41UT_01321</name>
</gene>
<name>A0A1X7AH16_9GAMM</name>
<keyword evidence="2" id="KW-1185">Reference proteome</keyword>
<dbReference type="Proteomes" id="UP000196573">
    <property type="component" value="Unassembled WGS sequence"/>
</dbReference>
<evidence type="ECO:0008006" key="3">
    <source>
        <dbReference type="Google" id="ProtNLM"/>
    </source>
</evidence>
<dbReference type="InterPro" id="IPR020483">
    <property type="entry name" value="Uncharacterised_YgbA"/>
</dbReference>
<protein>
    <recommendedName>
        <fullName evidence="3">Nitrous oxide-stimulated promoter</fullName>
    </recommendedName>
</protein>
<dbReference type="OrthoDB" id="5344095at2"/>
<evidence type="ECO:0000313" key="1">
    <source>
        <dbReference type="EMBL" id="SMA41756.1"/>
    </source>
</evidence>
<dbReference type="NCBIfam" id="NF007714">
    <property type="entry name" value="PRK10410.1-2"/>
    <property type="match status" value="1"/>
</dbReference>
<sequence length="135" mass="15820">MRAFFVSVATNGGVVLGRYTVVSTRAKREVLTVHKMLALYCHHFHQHKKQGLCPECHELLAFSERRTQRCIFGENKPVCEKCPTHCYKPSMRNRIRTVMRWAGPRMLLHHPILSIFHMLDKFRPVPDKPTKALRR</sequence>
<organism evidence="1 2">
    <name type="scientific">Parendozoicomonas haliclonae</name>
    <dbReference type="NCBI Taxonomy" id="1960125"/>
    <lineage>
        <taxon>Bacteria</taxon>
        <taxon>Pseudomonadati</taxon>
        <taxon>Pseudomonadota</taxon>
        <taxon>Gammaproteobacteria</taxon>
        <taxon>Oceanospirillales</taxon>
        <taxon>Endozoicomonadaceae</taxon>
        <taxon>Parendozoicomonas</taxon>
    </lineage>
</organism>
<reference evidence="1 2" key="1">
    <citation type="submission" date="2017-03" db="EMBL/GenBank/DDBJ databases">
        <authorList>
            <person name="Afonso C.L."/>
            <person name="Miller P.J."/>
            <person name="Scott M.A."/>
            <person name="Spackman E."/>
            <person name="Goraichik I."/>
            <person name="Dimitrov K.M."/>
            <person name="Suarez D.L."/>
            <person name="Swayne D.E."/>
        </authorList>
    </citation>
    <scope>NUCLEOTIDE SEQUENCE [LARGE SCALE GENOMIC DNA]</scope>
    <source>
        <strain evidence="1">SB41UT1</strain>
    </source>
</reference>
<evidence type="ECO:0000313" key="2">
    <source>
        <dbReference type="Proteomes" id="UP000196573"/>
    </source>
</evidence>
<proteinExistence type="predicted"/>
<accession>A0A1X7AH16</accession>